<name>A0A9N8HPS3_9STRA</name>
<comment type="caution">
    <text evidence="1">The sequence shown here is derived from an EMBL/GenBank/DDBJ whole genome shotgun (WGS) entry which is preliminary data.</text>
</comment>
<dbReference type="InterPro" id="IPR011990">
    <property type="entry name" value="TPR-like_helical_dom_sf"/>
</dbReference>
<sequence length="187" mass="20761">MDILVREALMIIESVLGNMLPTAAKVYTNSLVVWSYQTKLRRSRVLKGTRHQGVPSGGRSPFDGGLIHQHWQMRCCRKAQRQFQKGIAIQESLLGSSSPNIDLSYVSYGIVLTRRGDVDAAWHALQKALAMNEAQSGLQHPATSTTQHLATSAMSLSRKEIMNEQRHIINGLYQSTNPASARHIQAL</sequence>
<organism evidence="1 2">
    <name type="scientific">Seminavis robusta</name>
    <dbReference type="NCBI Taxonomy" id="568900"/>
    <lineage>
        <taxon>Eukaryota</taxon>
        <taxon>Sar</taxon>
        <taxon>Stramenopiles</taxon>
        <taxon>Ochrophyta</taxon>
        <taxon>Bacillariophyta</taxon>
        <taxon>Bacillariophyceae</taxon>
        <taxon>Bacillariophycidae</taxon>
        <taxon>Naviculales</taxon>
        <taxon>Naviculaceae</taxon>
        <taxon>Seminavis</taxon>
    </lineage>
</organism>
<evidence type="ECO:0000313" key="2">
    <source>
        <dbReference type="Proteomes" id="UP001153069"/>
    </source>
</evidence>
<dbReference type="Proteomes" id="UP001153069">
    <property type="component" value="Unassembled WGS sequence"/>
</dbReference>
<reference evidence="1" key="1">
    <citation type="submission" date="2020-06" db="EMBL/GenBank/DDBJ databases">
        <authorList>
            <consortium name="Plant Systems Biology data submission"/>
        </authorList>
    </citation>
    <scope>NUCLEOTIDE SEQUENCE</scope>
    <source>
        <strain evidence="1">D6</strain>
    </source>
</reference>
<keyword evidence="2" id="KW-1185">Reference proteome</keyword>
<dbReference type="Gene3D" id="1.25.40.10">
    <property type="entry name" value="Tetratricopeptide repeat domain"/>
    <property type="match status" value="1"/>
</dbReference>
<accession>A0A9N8HPS3</accession>
<evidence type="ECO:0000313" key="1">
    <source>
        <dbReference type="EMBL" id="CAB9522938.1"/>
    </source>
</evidence>
<proteinExistence type="predicted"/>
<dbReference type="AlphaFoldDB" id="A0A9N8HPS3"/>
<gene>
    <name evidence="1" type="ORF">SEMRO_1359_G265920.1</name>
</gene>
<dbReference type="EMBL" id="CAICTM010001357">
    <property type="protein sequence ID" value="CAB9522938.1"/>
    <property type="molecule type" value="Genomic_DNA"/>
</dbReference>
<dbReference type="SUPFAM" id="SSF48452">
    <property type="entry name" value="TPR-like"/>
    <property type="match status" value="1"/>
</dbReference>
<protein>
    <submittedName>
        <fullName evidence="1">Uncharacterized protein</fullName>
    </submittedName>
</protein>